<protein>
    <submittedName>
        <fullName evidence="2">Uncharacterized protein</fullName>
    </submittedName>
</protein>
<evidence type="ECO:0000256" key="1">
    <source>
        <dbReference type="SAM" id="MobiDB-lite"/>
    </source>
</evidence>
<accession>A0A564YF79</accession>
<name>A0A564YF79_HYMDI</name>
<dbReference type="AlphaFoldDB" id="A0A564YF79"/>
<evidence type="ECO:0000313" key="3">
    <source>
        <dbReference type="Proteomes" id="UP000321570"/>
    </source>
</evidence>
<keyword evidence="3" id="KW-1185">Reference proteome</keyword>
<feature type="region of interest" description="Disordered" evidence="1">
    <location>
        <begin position="163"/>
        <end position="183"/>
    </location>
</feature>
<reference evidence="2 3" key="1">
    <citation type="submission" date="2019-07" db="EMBL/GenBank/DDBJ databases">
        <authorList>
            <person name="Jastrzebski P J."/>
            <person name="Paukszto L."/>
            <person name="Jastrzebski P J."/>
        </authorList>
    </citation>
    <scope>NUCLEOTIDE SEQUENCE [LARGE SCALE GENOMIC DNA]</scope>
    <source>
        <strain evidence="2 3">WMS-il1</strain>
    </source>
</reference>
<proteinExistence type="predicted"/>
<dbReference type="EMBL" id="CABIJS010000199">
    <property type="protein sequence ID" value="VUZ45947.1"/>
    <property type="molecule type" value="Genomic_DNA"/>
</dbReference>
<evidence type="ECO:0000313" key="2">
    <source>
        <dbReference type="EMBL" id="VUZ45947.1"/>
    </source>
</evidence>
<organism evidence="2 3">
    <name type="scientific">Hymenolepis diminuta</name>
    <name type="common">Rat tapeworm</name>
    <dbReference type="NCBI Taxonomy" id="6216"/>
    <lineage>
        <taxon>Eukaryota</taxon>
        <taxon>Metazoa</taxon>
        <taxon>Spiralia</taxon>
        <taxon>Lophotrochozoa</taxon>
        <taxon>Platyhelminthes</taxon>
        <taxon>Cestoda</taxon>
        <taxon>Eucestoda</taxon>
        <taxon>Cyclophyllidea</taxon>
        <taxon>Hymenolepididae</taxon>
        <taxon>Hymenolepis</taxon>
    </lineage>
</organism>
<dbReference type="Proteomes" id="UP000321570">
    <property type="component" value="Unassembled WGS sequence"/>
</dbReference>
<sequence length="183" mass="20964">MFVLLSTDGSADLIYEKTTTKLGPVFGDNNSSFNLTISEDENVRYHVGIINRLYVLILSNKTNSDVSFLFLVSDLLALLRFDSDFCSSWTRNPMSRILVADPNLLDLKMTYHPSTEGTHSPSHEYQKQSLPRIPICDERRYHRDCCIEYVAVRIAKTMATKKASTENLQQTVQRGRTRTTRKH</sequence>
<gene>
    <name evidence="2" type="ORF">WMSIL1_LOCUS5905</name>
</gene>